<feature type="domain" description="Glycosyltransferase 2-like" evidence="1">
    <location>
        <begin position="26"/>
        <end position="158"/>
    </location>
</feature>
<organism evidence="2 3">
    <name type="scientific">Candidatus Marsarchaeota G1 archaeon BE_D</name>
    <dbReference type="NCBI Taxonomy" id="1978156"/>
    <lineage>
        <taxon>Archaea</taxon>
        <taxon>Candidatus Marsarchaeota</taxon>
        <taxon>Candidatus Marsarchaeota group 1</taxon>
    </lineage>
</organism>
<dbReference type="Pfam" id="PF00535">
    <property type="entry name" value="Glycos_transf_2"/>
    <property type="match status" value="1"/>
</dbReference>
<evidence type="ECO:0000313" key="3">
    <source>
        <dbReference type="Proteomes" id="UP000240569"/>
    </source>
</evidence>
<gene>
    <name evidence="2" type="ORF">B9Q02_10100</name>
</gene>
<protein>
    <recommendedName>
        <fullName evidence="1">Glycosyltransferase 2-like domain-containing protein</fullName>
    </recommendedName>
</protein>
<evidence type="ECO:0000259" key="1">
    <source>
        <dbReference type="Pfam" id="PF00535"/>
    </source>
</evidence>
<dbReference type="EMBL" id="NEXD01000092">
    <property type="protein sequence ID" value="PSN83878.1"/>
    <property type="molecule type" value="Genomic_DNA"/>
</dbReference>
<dbReference type="SUPFAM" id="SSF53448">
    <property type="entry name" value="Nucleotide-diphospho-sugar transferases"/>
    <property type="match status" value="1"/>
</dbReference>
<comment type="caution">
    <text evidence="2">The sequence shown here is derived from an EMBL/GenBank/DDBJ whole genome shotgun (WGS) entry which is preliminary data.</text>
</comment>
<dbReference type="AlphaFoldDB" id="A0A2R6AC17"/>
<dbReference type="Proteomes" id="UP000240569">
    <property type="component" value="Unassembled WGS sequence"/>
</dbReference>
<proteinExistence type="predicted"/>
<dbReference type="InterPro" id="IPR029044">
    <property type="entry name" value="Nucleotide-diphossugar_trans"/>
</dbReference>
<accession>A0A2R6AC17</accession>
<dbReference type="InterPro" id="IPR001173">
    <property type="entry name" value="Glyco_trans_2-like"/>
</dbReference>
<reference evidence="2 3" key="1">
    <citation type="submission" date="2017-04" db="EMBL/GenBank/DDBJ databases">
        <title>Novel microbial lineages endemic to geothermal iron-oxide mats fill important gaps in the evolutionary history of Archaea.</title>
        <authorList>
            <person name="Jay Z.J."/>
            <person name="Beam J.P."/>
            <person name="Dlakic M."/>
            <person name="Rusch D.B."/>
            <person name="Kozubal M.A."/>
            <person name="Inskeep W.P."/>
        </authorList>
    </citation>
    <scope>NUCLEOTIDE SEQUENCE [LARGE SCALE GENOMIC DNA]</scope>
    <source>
        <strain evidence="2">BE_D</strain>
    </source>
</reference>
<evidence type="ECO:0000313" key="2">
    <source>
        <dbReference type="EMBL" id="PSN83878.1"/>
    </source>
</evidence>
<sequence length="375" mass="44007">MFRTHLLCDCANLAWYELVSEVCLLLVTRNEPVKAVSLINDLKEIVDEFVIVDSSDPAYRNHLDSVLENLDHVHFFRLAPLGLAEAYRAYALSKVCSEWVLMLDSDERINERLKADLKKLIESDADALKILRVIRHDQFSTDPALIQITGYKTRLFKKDKTQFFGRVHEQPTINGKVTKLSTDYKIIHYVNPNLYWNKARRYIKLEVLLGRWNYEKFVNGSFVKRASLLAYLRLTGKRLSDEVTSRDLFLIKRFGAKGLKKLTYKPDEYLKRKSLLINCLNESVKKITFDVWCDVQNFKGAIQYLNLNSQYTWEKLNEEYELQRLSPEDFFIYLLINRFLLRNPNYVTDYDAYEIIKEINRAADIVFPEAKNSAI</sequence>
<name>A0A2R6AC17_9ARCH</name>